<dbReference type="RefSeq" id="WP_098490869.1">
    <property type="nucleotide sequence ID" value="NZ_NUWN01000036.1"/>
</dbReference>
<proteinExistence type="predicted"/>
<name>A0A2B0MLB4_BACCE</name>
<comment type="caution">
    <text evidence="1">The sequence shown here is derived from an EMBL/GenBank/DDBJ whole genome shotgun (WGS) entry which is preliminary data.</text>
</comment>
<organism evidence="1 2">
    <name type="scientific">Bacillus cereus</name>
    <dbReference type="NCBI Taxonomy" id="1396"/>
    <lineage>
        <taxon>Bacteria</taxon>
        <taxon>Bacillati</taxon>
        <taxon>Bacillota</taxon>
        <taxon>Bacilli</taxon>
        <taxon>Bacillales</taxon>
        <taxon>Bacillaceae</taxon>
        <taxon>Bacillus</taxon>
        <taxon>Bacillus cereus group</taxon>
    </lineage>
</organism>
<dbReference type="Proteomes" id="UP000242656">
    <property type="component" value="Unassembled WGS sequence"/>
</dbReference>
<sequence>MPPYFSIEFSFNSKEIYPNFVNDIYSVFFNNNFTFKHSYDKDNSSIDQIIKWNQRKLEKEVMHEFTPLTEESDYKQIILENDLFQEVRLFWMFLRREIRLILITPENEVLDNNERFIPSKIEPFLHISKKVWELTNVSAIQTSLECDGGTAMLYKLQNRQEQLWVRVFVIVNESMIDVTHNYDMYKIERNGVVLVNKF</sequence>
<evidence type="ECO:0000313" key="2">
    <source>
        <dbReference type="Proteomes" id="UP000242656"/>
    </source>
</evidence>
<accession>A0A2B0MLB4</accession>
<evidence type="ECO:0000313" key="1">
    <source>
        <dbReference type="EMBL" id="PFK42873.1"/>
    </source>
</evidence>
<protein>
    <submittedName>
        <fullName evidence="1">Uncharacterized protein</fullName>
    </submittedName>
</protein>
<reference evidence="1 2" key="1">
    <citation type="submission" date="2017-09" db="EMBL/GenBank/DDBJ databases">
        <title>Large-scale bioinformatics analysis of Bacillus genomes uncovers conserved roles of natural products in bacterial physiology.</title>
        <authorList>
            <consortium name="Agbiome Team Llc"/>
            <person name="Bleich R.M."/>
            <person name="Grubbs K.J."/>
            <person name="Santa Maria K.C."/>
            <person name="Allen S.E."/>
            <person name="Farag S."/>
            <person name="Shank E.A."/>
            <person name="Bowers A."/>
        </authorList>
    </citation>
    <scope>NUCLEOTIDE SEQUENCE [LARGE SCALE GENOMIC DNA]</scope>
    <source>
        <strain evidence="1 2">AFS083043</strain>
    </source>
</reference>
<gene>
    <name evidence="1" type="ORF">COI93_11255</name>
</gene>
<dbReference type="EMBL" id="NUWN01000036">
    <property type="protein sequence ID" value="PFK42873.1"/>
    <property type="molecule type" value="Genomic_DNA"/>
</dbReference>
<dbReference type="AlphaFoldDB" id="A0A2B0MLB4"/>